<evidence type="ECO:0000313" key="2">
    <source>
        <dbReference type="Proteomes" id="UP001159405"/>
    </source>
</evidence>
<sequence length="116" mass="13629">MNWKMSEIKRLDTKTRKLLTMHIRQLPKADVDRLYLPRRIEGIGLTKLETAYESTMVGLKTYLRNIDDALFQLVLQYGIKKKLYSIKKRQRNSEENLRSQTSMGQQMNGLLILLGE</sequence>
<accession>A0ABN8SI21</accession>
<comment type="caution">
    <text evidence="1">The sequence shown here is derived from an EMBL/GenBank/DDBJ whole genome shotgun (WGS) entry which is preliminary data.</text>
</comment>
<dbReference type="PANTHER" id="PTHR35450:SF2">
    <property type="entry name" value="REVERSE TRANSCRIPTASE DOMAIN-CONTAINING PROTEIN"/>
    <property type="match status" value="1"/>
</dbReference>
<dbReference type="EMBL" id="CALNXK010000883">
    <property type="protein sequence ID" value="CAH3190567.1"/>
    <property type="molecule type" value="Genomic_DNA"/>
</dbReference>
<reference evidence="1 2" key="1">
    <citation type="submission" date="2022-05" db="EMBL/GenBank/DDBJ databases">
        <authorList>
            <consortium name="Genoscope - CEA"/>
            <person name="William W."/>
        </authorList>
    </citation>
    <scope>NUCLEOTIDE SEQUENCE [LARGE SCALE GENOMIC DNA]</scope>
</reference>
<gene>
    <name evidence="1" type="ORF">PLOB_00047567</name>
</gene>
<proteinExistence type="predicted"/>
<dbReference type="Proteomes" id="UP001159405">
    <property type="component" value="Unassembled WGS sequence"/>
</dbReference>
<dbReference type="PANTHER" id="PTHR35450">
    <property type="entry name" value="REVERSE TRANSCRIPTASE DOMAIN-CONTAINING PROTEIN"/>
    <property type="match status" value="1"/>
</dbReference>
<name>A0ABN8SI21_9CNID</name>
<organism evidence="1 2">
    <name type="scientific">Porites lobata</name>
    <dbReference type="NCBI Taxonomy" id="104759"/>
    <lineage>
        <taxon>Eukaryota</taxon>
        <taxon>Metazoa</taxon>
        <taxon>Cnidaria</taxon>
        <taxon>Anthozoa</taxon>
        <taxon>Hexacorallia</taxon>
        <taxon>Scleractinia</taxon>
        <taxon>Fungiina</taxon>
        <taxon>Poritidae</taxon>
        <taxon>Porites</taxon>
    </lineage>
</organism>
<protein>
    <submittedName>
        <fullName evidence="1">Uncharacterized protein</fullName>
    </submittedName>
</protein>
<keyword evidence="2" id="KW-1185">Reference proteome</keyword>
<evidence type="ECO:0000313" key="1">
    <source>
        <dbReference type="EMBL" id="CAH3190567.1"/>
    </source>
</evidence>